<name>A0A6C2C310_9LACO</name>
<sequence length="162" mass="18474">MRGWLLVGVGLVILLIVIVTIIRRHGRRVTEREIIESQQIVNQAIKSALTVLKAFGVLEPKDLTSELVANIWGHNVMAFEFILPTERRDDVKKITERLDLALSDYAQANGLHAFGMQKDPLVVTDTWYDNVHDYLHIDVACVNNAQTLAYLRDLKRLNQPLF</sequence>
<dbReference type="EMBL" id="SDGZ01000023">
    <property type="protein sequence ID" value="TYC48192.1"/>
    <property type="molecule type" value="Genomic_DNA"/>
</dbReference>
<evidence type="ECO:0000313" key="3">
    <source>
        <dbReference type="Proteomes" id="UP000371977"/>
    </source>
</evidence>
<keyword evidence="1" id="KW-1133">Transmembrane helix</keyword>
<accession>A0A6C2C310</accession>
<dbReference type="OrthoDB" id="2146119at2"/>
<evidence type="ECO:0000256" key="1">
    <source>
        <dbReference type="SAM" id="Phobius"/>
    </source>
</evidence>
<proteinExistence type="predicted"/>
<keyword evidence="1" id="KW-0812">Transmembrane</keyword>
<dbReference type="RefSeq" id="WP_148623354.1">
    <property type="nucleotide sequence ID" value="NZ_SDGZ01000023.1"/>
</dbReference>
<protein>
    <submittedName>
        <fullName evidence="2">Uncharacterized protein</fullName>
    </submittedName>
</protein>
<organism evidence="2 3">
    <name type="scientific">Weissella muntiaci</name>
    <dbReference type="NCBI Taxonomy" id="2508881"/>
    <lineage>
        <taxon>Bacteria</taxon>
        <taxon>Bacillati</taxon>
        <taxon>Bacillota</taxon>
        <taxon>Bacilli</taxon>
        <taxon>Lactobacillales</taxon>
        <taxon>Lactobacillaceae</taxon>
        <taxon>Weissella</taxon>
    </lineage>
</organism>
<evidence type="ECO:0000313" key="2">
    <source>
        <dbReference type="EMBL" id="TYC48192.1"/>
    </source>
</evidence>
<feature type="transmembrane region" description="Helical" evidence="1">
    <location>
        <begin position="6"/>
        <end position="22"/>
    </location>
</feature>
<dbReference type="AlphaFoldDB" id="A0A6C2C310"/>
<dbReference type="Proteomes" id="UP000371977">
    <property type="component" value="Unassembled WGS sequence"/>
</dbReference>
<comment type="caution">
    <text evidence="2">The sequence shown here is derived from an EMBL/GenBank/DDBJ whole genome shotgun (WGS) entry which is preliminary data.</text>
</comment>
<keyword evidence="1" id="KW-0472">Membrane</keyword>
<keyword evidence="3" id="KW-1185">Reference proteome</keyword>
<gene>
    <name evidence="2" type="ORF">ESZ50_09430</name>
</gene>
<reference evidence="2 3" key="1">
    <citation type="submission" date="2019-01" db="EMBL/GenBank/DDBJ databases">
        <title>Weissella sp. nov., a novel lactic acid bacterium isolated from animal feces.</title>
        <authorList>
            <person name="Wang L.-T."/>
        </authorList>
    </citation>
    <scope>NUCLEOTIDE SEQUENCE [LARGE SCALE GENOMIC DNA]</scope>
    <source>
        <strain evidence="2 3">8H-2</strain>
    </source>
</reference>